<proteinExistence type="predicted"/>
<dbReference type="EMBL" id="JABWUV010000034">
    <property type="protein sequence ID" value="KAF6272672.1"/>
    <property type="molecule type" value="Genomic_DNA"/>
</dbReference>
<accession>A0A7J7R978</accession>
<dbReference type="AlphaFoldDB" id="A0A7J7R978"/>
<dbReference type="Proteomes" id="UP000527355">
    <property type="component" value="Unassembled WGS sequence"/>
</dbReference>
<evidence type="ECO:0000313" key="2">
    <source>
        <dbReference type="Proteomes" id="UP000527355"/>
    </source>
</evidence>
<name>A0A7J7R978_MYOMY</name>
<sequence length="156" mass="17426">MFLSLPLPSSLKSIKKYIKKNYFRETSICCSTYPCIHWWILAGALTGDQSHNLGTRSPHSNQLSYLARDWGHPSCSFQGAWLGREGSGWAWMELGPGFQTQSGILGGRQHSDMTPLSLSWRQINGSRPVGLPAPTPTFCGSTLLRYVTYNKLHPLK</sequence>
<comment type="caution">
    <text evidence="1">The sequence shown here is derived from an EMBL/GenBank/DDBJ whole genome shotgun (WGS) entry which is preliminary data.</text>
</comment>
<reference evidence="1 2" key="1">
    <citation type="journal article" date="2020" name="Nature">
        <title>Six reference-quality genomes reveal evolution of bat adaptations.</title>
        <authorList>
            <person name="Jebb D."/>
            <person name="Huang Z."/>
            <person name="Pippel M."/>
            <person name="Hughes G.M."/>
            <person name="Lavrichenko K."/>
            <person name="Devanna P."/>
            <person name="Winkler S."/>
            <person name="Jermiin L.S."/>
            <person name="Skirmuntt E.C."/>
            <person name="Katzourakis A."/>
            <person name="Burkitt-Gray L."/>
            <person name="Ray D.A."/>
            <person name="Sullivan K.A.M."/>
            <person name="Roscito J.G."/>
            <person name="Kirilenko B.M."/>
            <person name="Davalos L.M."/>
            <person name="Corthals A.P."/>
            <person name="Power M.L."/>
            <person name="Jones G."/>
            <person name="Ransome R.D."/>
            <person name="Dechmann D.K.N."/>
            <person name="Locatelli A.G."/>
            <person name="Puechmaille S.J."/>
            <person name="Fedrigo O."/>
            <person name="Jarvis E.D."/>
            <person name="Hiller M."/>
            <person name="Vernes S.C."/>
            <person name="Myers E.W."/>
            <person name="Teeling E.C."/>
        </authorList>
    </citation>
    <scope>NUCLEOTIDE SEQUENCE [LARGE SCALE GENOMIC DNA]</scope>
    <source>
        <strain evidence="1">MMyoMyo1</strain>
        <tissue evidence="1">Flight muscle</tissue>
    </source>
</reference>
<keyword evidence="2" id="KW-1185">Reference proteome</keyword>
<evidence type="ECO:0000313" key="1">
    <source>
        <dbReference type="EMBL" id="KAF6272672.1"/>
    </source>
</evidence>
<gene>
    <name evidence="1" type="ORF">mMyoMyo1_010866</name>
</gene>
<protein>
    <submittedName>
        <fullName evidence="1">Uncharacterized protein</fullName>
    </submittedName>
</protein>
<organism evidence="1 2">
    <name type="scientific">Myotis myotis</name>
    <name type="common">Greater mouse-eared bat</name>
    <name type="synonym">Vespertilio myotis</name>
    <dbReference type="NCBI Taxonomy" id="51298"/>
    <lineage>
        <taxon>Eukaryota</taxon>
        <taxon>Metazoa</taxon>
        <taxon>Chordata</taxon>
        <taxon>Craniata</taxon>
        <taxon>Vertebrata</taxon>
        <taxon>Euteleostomi</taxon>
        <taxon>Mammalia</taxon>
        <taxon>Eutheria</taxon>
        <taxon>Laurasiatheria</taxon>
        <taxon>Chiroptera</taxon>
        <taxon>Yangochiroptera</taxon>
        <taxon>Vespertilionidae</taxon>
        <taxon>Myotis</taxon>
    </lineage>
</organism>